<dbReference type="GO" id="GO:0000417">
    <property type="term" value="C:HIR complex"/>
    <property type="evidence" value="ECO:0007669"/>
    <property type="project" value="TreeGrafter"/>
</dbReference>
<protein>
    <submittedName>
        <fullName evidence="5">Hir3 protein</fullName>
    </submittedName>
</protein>
<feature type="region of interest" description="Disordered" evidence="4">
    <location>
        <begin position="369"/>
        <end position="388"/>
    </location>
</feature>
<dbReference type="InterPro" id="IPR033053">
    <property type="entry name" value="Hir3/CABIN1"/>
</dbReference>
<feature type="compositionally biased region" description="Basic and acidic residues" evidence="4">
    <location>
        <begin position="12"/>
        <end position="23"/>
    </location>
</feature>
<dbReference type="RefSeq" id="XP_064853184.1">
    <property type="nucleotide sequence ID" value="XM_064997112.1"/>
</dbReference>
<feature type="compositionally biased region" description="Basic and acidic residues" evidence="4">
    <location>
        <begin position="1901"/>
        <end position="1914"/>
    </location>
</feature>
<feature type="region of interest" description="Disordered" evidence="4">
    <location>
        <begin position="397"/>
        <end position="421"/>
    </location>
</feature>
<feature type="region of interest" description="Disordered" evidence="4">
    <location>
        <begin position="1887"/>
        <end position="2063"/>
    </location>
</feature>
<keyword evidence="6" id="KW-1185">Reference proteome</keyword>
<feature type="compositionally biased region" description="Basic and acidic residues" evidence="4">
    <location>
        <begin position="2002"/>
        <end position="2024"/>
    </location>
</feature>
<proteinExistence type="inferred from homology"/>
<feature type="compositionally biased region" description="Polar residues" evidence="4">
    <location>
        <begin position="108"/>
        <end position="137"/>
    </location>
</feature>
<feature type="compositionally biased region" description="Basic and acidic residues" evidence="4">
    <location>
        <begin position="397"/>
        <end position="407"/>
    </location>
</feature>
<accession>A0AAV5QN22</accession>
<dbReference type="Proteomes" id="UP001360560">
    <property type="component" value="Unassembled WGS sequence"/>
</dbReference>
<evidence type="ECO:0000256" key="3">
    <source>
        <dbReference type="ARBA" id="ARBA00023242"/>
    </source>
</evidence>
<feature type="compositionally biased region" description="Acidic residues" evidence="4">
    <location>
        <begin position="2025"/>
        <end position="2035"/>
    </location>
</feature>
<feature type="compositionally biased region" description="Polar residues" evidence="4">
    <location>
        <begin position="1"/>
        <end position="11"/>
    </location>
</feature>
<name>A0AAV5QN22_9ASCO</name>
<dbReference type="GO" id="GO:0005634">
    <property type="term" value="C:nucleus"/>
    <property type="evidence" value="ECO:0007669"/>
    <property type="project" value="UniProtKB-SubCell"/>
</dbReference>
<keyword evidence="3" id="KW-0539">Nucleus</keyword>
<feature type="region of interest" description="Disordered" evidence="4">
    <location>
        <begin position="108"/>
        <end position="150"/>
    </location>
</feature>
<feature type="region of interest" description="Disordered" evidence="4">
    <location>
        <begin position="1"/>
        <end position="23"/>
    </location>
</feature>
<comment type="similarity">
    <text evidence="2">Belongs to the HIR3 family.</text>
</comment>
<feature type="compositionally biased region" description="Low complexity" evidence="4">
    <location>
        <begin position="1988"/>
        <end position="2001"/>
    </location>
</feature>
<dbReference type="EMBL" id="BTFZ01000011">
    <property type="protein sequence ID" value="GMM36188.1"/>
    <property type="molecule type" value="Genomic_DNA"/>
</dbReference>
<feature type="compositionally biased region" description="Polar residues" evidence="4">
    <location>
        <begin position="1916"/>
        <end position="1939"/>
    </location>
</feature>
<dbReference type="PANTHER" id="PTHR15502:SF7">
    <property type="entry name" value="CALCINEURIN-BINDING PROTEIN CABIN-1"/>
    <property type="match status" value="1"/>
</dbReference>
<evidence type="ECO:0000313" key="6">
    <source>
        <dbReference type="Proteomes" id="UP001360560"/>
    </source>
</evidence>
<reference evidence="5 6" key="1">
    <citation type="journal article" date="2023" name="Elife">
        <title>Identification of key yeast species and microbe-microbe interactions impacting larval growth of Drosophila in the wild.</title>
        <authorList>
            <person name="Mure A."/>
            <person name="Sugiura Y."/>
            <person name="Maeda R."/>
            <person name="Honda K."/>
            <person name="Sakurai N."/>
            <person name="Takahashi Y."/>
            <person name="Watada M."/>
            <person name="Katoh T."/>
            <person name="Gotoh A."/>
            <person name="Gotoh Y."/>
            <person name="Taniguchi I."/>
            <person name="Nakamura K."/>
            <person name="Hayashi T."/>
            <person name="Katayama T."/>
            <person name="Uemura T."/>
            <person name="Hattori Y."/>
        </authorList>
    </citation>
    <scope>NUCLEOTIDE SEQUENCE [LARGE SCALE GENOMIC DNA]</scope>
    <source>
        <strain evidence="5 6">SC-9</strain>
    </source>
</reference>
<dbReference type="GO" id="GO:0031491">
    <property type="term" value="F:nucleosome binding"/>
    <property type="evidence" value="ECO:0007669"/>
    <property type="project" value="TreeGrafter"/>
</dbReference>
<gene>
    <name evidence="5" type="ORF">DASC09_035130</name>
</gene>
<feature type="region of interest" description="Disordered" evidence="4">
    <location>
        <begin position="1790"/>
        <end position="1815"/>
    </location>
</feature>
<organism evidence="5 6">
    <name type="scientific">Saccharomycopsis crataegensis</name>
    <dbReference type="NCBI Taxonomy" id="43959"/>
    <lineage>
        <taxon>Eukaryota</taxon>
        <taxon>Fungi</taxon>
        <taxon>Dikarya</taxon>
        <taxon>Ascomycota</taxon>
        <taxon>Saccharomycotina</taxon>
        <taxon>Saccharomycetes</taxon>
        <taxon>Saccharomycopsidaceae</taxon>
        <taxon>Saccharomycopsis</taxon>
    </lineage>
</organism>
<dbReference type="PANTHER" id="PTHR15502">
    <property type="entry name" value="CALCINEURIN-BINDING PROTEIN CABIN 1-RELATED"/>
    <property type="match status" value="1"/>
</dbReference>
<evidence type="ECO:0000256" key="2">
    <source>
        <dbReference type="ARBA" id="ARBA00007335"/>
    </source>
</evidence>
<feature type="compositionally biased region" description="Polar residues" evidence="4">
    <location>
        <begin position="1887"/>
        <end position="1900"/>
    </location>
</feature>
<evidence type="ECO:0000256" key="4">
    <source>
        <dbReference type="SAM" id="MobiDB-lite"/>
    </source>
</evidence>
<dbReference type="GO" id="GO:0006325">
    <property type="term" value="P:chromatin organization"/>
    <property type="evidence" value="ECO:0007669"/>
    <property type="project" value="InterPro"/>
</dbReference>
<feature type="compositionally biased region" description="Low complexity" evidence="4">
    <location>
        <begin position="1790"/>
        <end position="1808"/>
    </location>
</feature>
<dbReference type="GeneID" id="90074163"/>
<evidence type="ECO:0000256" key="1">
    <source>
        <dbReference type="ARBA" id="ARBA00004123"/>
    </source>
</evidence>
<evidence type="ECO:0000313" key="5">
    <source>
        <dbReference type="EMBL" id="GMM36188.1"/>
    </source>
</evidence>
<feature type="compositionally biased region" description="Polar residues" evidence="4">
    <location>
        <begin position="2046"/>
        <end position="2055"/>
    </location>
</feature>
<comment type="subcellular location">
    <subcellularLocation>
        <location evidence="1">Nucleus</location>
    </subcellularLocation>
</comment>
<comment type="caution">
    <text evidence="5">The sequence shown here is derived from an EMBL/GenBank/DDBJ whole genome shotgun (WGS) entry which is preliminary data.</text>
</comment>
<sequence length="2063" mass="236909">MSSFNPININADSKKLDEEEDKQTRELQVEQGFKIFEEALRFQKIDKYEESEQCYKSLFKLEVLRPRKNESLSPSIKSLRYLVFKNRGLLNLSRLQGEYKSEAHSNAKNDVNSMTKGPNNNIQSHQQEETQSTITTMSEKNTEESEDEEVEEENLIEKLTLILSYLFDALDYSETADDELVNVLFGIFMFFGNFKLVRILLENQLSNSKEELDIFQTTLKAYSGAPPSLELLLRRFELILTKIRDPIVSTMTKKLSKRYQRKMHALIEKLNEKLSCFQLLKKKDGEAKIENQREIDSIIIDVTSENLSDLVDSIEKLYENSNRLVKLNYCSTDFLNSHCIHVDPLASSNFDTTDRINIKDVKIELDTSIAKEESPHVQDTPTKPVADADTADHKFDIKEEQEKEVQSPKKGPQRTSKRIRLEEHGDVSFESYKDLNADFVRFTETFESVNIRGPNFNNVVTYYVDMENGRKVDSVESKQCMWYQDMNMLLKIWDKHCSSVLLRKHEEADSKSGNHSLVSEILGSVNSIDLKEEKIKPGSEKASEIEIKILQEIIKKANSKEFDANIYQVRLHILLLILGHYEEAETSEINIIVDHEFKQGDNFILNIKKYIDYYQPIIQRKVNSMLFWKKSKSNGGAMGINEGHHEKEYSELPMKDDCLKNNNDTSKIRERSDDQQEAEFKHTIISIVSIVEIFVNEYISLDSCTQQLQKSSSRETNEKIKMKEKLENKIEKWFYFGQSLFELFPEVGKSWFRFQWALLLYKQTSSRRTPSSLMSNWPALMRTDIEVLEDMLNENSKRTTPIEMAYHNYKSFPILSEPSMKNLLSRLQAQDSFAKILSNNGNEGYEKNNGSTYSKDTISLLNMILQPEEGSASMTTDQESVTRFVQSSPFDIQLRLRDILFEYYYQGIVNTDANSVEEQESNKIEFQNTFMRTLKDIVKYLNSDTYSSFDTKQRPLALLKILKYFGVMLDRLVGILQSDNWNLRKAIPEEYVGCFIEIISILNVFYLNQVSLKLAGTPSSFSTIYPKATNELKKIIVNSYILLYTSLKPLILKDDEKGTELSDQKEKKLFELSSNIHALLGFGLMCDCSSGRFLKLLQNELLSAKWTYVDLDIFQLTKCLYNLPWAIEQYEPFEHETTSVPIERESALVLTKRFLALAFEKRDPYFNNIKSDLKAVLDSFFEVIGEPNTKYERIVRADAVMETYLDSSLNSQIFRDSFYGLLDIGISKTQLDIQKIAEQGLYYVQGVMALSLFKIRKRSMQGRSAELDFVIKMFKADLFCGTRRLESWILLGQSYSFLVEDDLIWTSDKLNSDRKNNTAISQKRAILCYLMAVSIYAQMTDEQKENSKRMIALLWTLLSKEMYSSSMQPMGKLCYQLSTTPKLLLSASGYSETHSEKPIVDTSIYRTNLLSFRMAIKLSDDDWSNYYYAANLQVKLDSKPESAIKILLRSCESAKNQHGSSSEPTIEPHYRLCSLVYKYVKGKRIDINTGLRYLKQDNDFYQYKIPEEIEDIMNNKEIAYGEQFKAFSKTCVGILRKVLSHDKKKWHHKPRYRIAKILYEDFDDIAGGIEEMLTLLTLKSTNKNLITIWKPENERPGKHFLYAYQYVNFFVMLLEKSEALSTLFMTLKKLRRSGSSMINMIGAWETACRATCRLVKTKELYVEQTFTDTIIGRLVYREFIDRSQNFLGKLKQERLKLIEPRMLLLLYEVSEMRRMNNGFASTAAIDETFAAIYLRLYEQYVEKHILKKPVSQEQSSVAAAKSGIITTIGKEVSKEGENITPGVAQVVTAAKASSSTGNSSPTTSTSKSDGPVKTKVARRDIYPRAIAILKMLADEIEQLQKIHELIFDTREKKREPEKPVVTETEKASAVPVSIINDKVLMVPDTGSVTSIAPDTASSETTDAKAKSETIKPKVNESGSKPSDQPTKEGSSMVNQPSDESQVRKPNISRRMNIIDMLDMRSSSKKTGNLQIPKIIDQDGNKNGTSVQSIVEVSSTSNVSNSEKSRKTSVKIEMEESENKKRNIKDDDDYDDDDDAILLKKPKIASINGNNTQGVSKNPIEIDD</sequence>